<reference evidence="2 3" key="1">
    <citation type="submission" date="2021-04" db="EMBL/GenBank/DDBJ databases">
        <authorList>
            <person name="Ivanova A."/>
        </authorList>
    </citation>
    <scope>NUCLEOTIDE SEQUENCE [LARGE SCALE GENOMIC DNA]</scope>
    <source>
        <strain evidence="2 3">G18</strain>
    </source>
</reference>
<evidence type="ECO:0000313" key="2">
    <source>
        <dbReference type="EMBL" id="MBP3954687.1"/>
    </source>
</evidence>
<dbReference type="EMBL" id="JAGKQQ010000001">
    <property type="protein sequence ID" value="MBP3954687.1"/>
    <property type="molecule type" value="Genomic_DNA"/>
</dbReference>
<accession>A0ABS5BMJ0</accession>
<dbReference type="RefSeq" id="WP_210652806.1">
    <property type="nucleotide sequence ID" value="NZ_JAGKQQ010000001.1"/>
</dbReference>
<dbReference type="InterPro" id="IPR045549">
    <property type="entry name" value="bpX4"/>
</dbReference>
<comment type="caution">
    <text evidence="2">The sequence shown here is derived from an EMBL/GenBank/DDBJ whole genome shotgun (WGS) entry which is preliminary data.</text>
</comment>
<sequence length="221" mass="23876">MLLYYDGGTRHWLHMRPFYDWLDRVLTAGESVQDAPPQLAPAERPAVEAQLRSAFDTHALDVAGPPVAFDADIALRAATALARACWLLVGAEEDEPVAISLDAVESPAANLSADVVLRFMPAVYRRAQVRAPDDALATELARLLRAWPLSGVLADLAGAPTAPLDFGGHPGLQLLYAERLVATPRLNWMPVHGPARAWAERIFAERGAQIPVELPTGDAHA</sequence>
<evidence type="ECO:0000313" key="3">
    <source>
        <dbReference type="Proteomes" id="UP000676565"/>
    </source>
</evidence>
<protein>
    <recommendedName>
        <fullName evidence="1">MoxR-vWA-beta-propeller ternary system domain-containing protein</fullName>
    </recommendedName>
</protein>
<organism evidence="2 3">
    <name type="scientific">Gemmata palustris</name>
    <dbReference type="NCBI Taxonomy" id="2822762"/>
    <lineage>
        <taxon>Bacteria</taxon>
        <taxon>Pseudomonadati</taxon>
        <taxon>Planctomycetota</taxon>
        <taxon>Planctomycetia</taxon>
        <taxon>Gemmatales</taxon>
        <taxon>Gemmataceae</taxon>
        <taxon>Gemmata</taxon>
    </lineage>
</organism>
<evidence type="ECO:0000259" key="1">
    <source>
        <dbReference type="Pfam" id="PF19920"/>
    </source>
</evidence>
<gene>
    <name evidence="2" type="ORF">J8F10_05240</name>
</gene>
<proteinExistence type="predicted"/>
<feature type="domain" description="MoxR-vWA-beta-propeller ternary system" evidence="1">
    <location>
        <begin position="18"/>
        <end position="213"/>
    </location>
</feature>
<dbReference type="Pfam" id="PF19920">
    <property type="entry name" value="bpX4"/>
    <property type="match status" value="1"/>
</dbReference>
<name>A0ABS5BMJ0_9BACT</name>
<dbReference type="Proteomes" id="UP000676565">
    <property type="component" value="Unassembled WGS sequence"/>
</dbReference>
<keyword evidence="3" id="KW-1185">Reference proteome</keyword>